<evidence type="ECO:0000313" key="2">
    <source>
        <dbReference type="Proteomes" id="UP000078148"/>
    </source>
</evidence>
<protein>
    <submittedName>
        <fullName evidence="1">Replication termination protein</fullName>
    </submittedName>
</protein>
<dbReference type="InterPro" id="IPR036388">
    <property type="entry name" value="WH-like_DNA-bd_sf"/>
</dbReference>
<dbReference type="Gene3D" id="1.10.10.10">
    <property type="entry name" value="Winged helix-like DNA-binding domain superfamily/Winged helix DNA-binding domain"/>
    <property type="match status" value="1"/>
</dbReference>
<dbReference type="InterPro" id="IPR036390">
    <property type="entry name" value="WH_DNA-bd_sf"/>
</dbReference>
<dbReference type="OrthoDB" id="2438867at2"/>
<dbReference type="InterPro" id="IPR003432">
    <property type="entry name" value="RTP"/>
</dbReference>
<sequence>MAFLIGQRPFIKLYILHILDQRQSYGLEMISEVKRYLKEEGYTPPQSEIYRGLNELVTAGIIETTHRIKKDHNGSTGDFQEIILYKYTIDGRQKAEMFKREVKLELDRCIGMLKQARKDNFK</sequence>
<geneLocation type="plasmid" evidence="1 2">
    <name>unnamed1</name>
</geneLocation>
<gene>
    <name evidence="1" type="ORF">AR543_p0090</name>
</gene>
<keyword evidence="1" id="KW-0614">Plasmid</keyword>
<name>A0A1X9T432_9BACL</name>
<reference evidence="1 2" key="1">
    <citation type="journal article" date="2016" name="Int. J. Syst. Evol. Microbiol.">
        <title>Paenibacillus damxungensis sp. nov., isolated from raw yak (Bos grunniens) milk.</title>
        <authorList>
            <person name="Wu Z."/>
            <person name="Gao C."/>
            <person name="Han J."/>
            <person name="Liu Z."/>
        </authorList>
    </citation>
    <scope>NUCLEOTIDE SEQUENCE [LARGE SCALE GENOMIC DNA]</scope>
    <source>
        <strain evidence="1 2">BD3526</strain>
        <plasmid evidence="1 2">unnamed1</plasmid>
    </source>
</reference>
<dbReference type="SUPFAM" id="SSF46785">
    <property type="entry name" value="Winged helix' DNA-binding domain"/>
    <property type="match status" value="1"/>
</dbReference>
<dbReference type="Pfam" id="PF02334">
    <property type="entry name" value="RTP"/>
    <property type="match status" value="1"/>
</dbReference>
<accession>A0A1X9T432</accession>
<dbReference type="KEGG" id="pbv:AR543_p0090"/>
<dbReference type="Proteomes" id="UP000078148">
    <property type="component" value="Plasmid unnamed1"/>
</dbReference>
<keyword evidence="2" id="KW-1185">Reference proteome</keyword>
<dbReference type="EMBL" id="CP021170">
    <property type="protein sequence ID" value="ARR10698.1"/>
    <property type="molecule type" value="Genomic_DNA"/>
</dbReference>
<dbReference type="GO" id="GO:0006274">
    <property type="term" value="P:DNA replication termination"/>
    <property type="evidence" value="ECO:0007669"/>
    <property type="project" value="InterPro"/>
</dbReference>
<dbReference type="GO" id="GO:0003677">
    <property type="term" value="F:DNA binding"/>
    <property type="evidence" value="ECO:0007669"/>
    <property type="project" value="InterPro"/>
</dbReference>
<evidence type="ECO:0000313" key="1">
    <source>
        <dbReference type="EMBL" id="ARR10698.1"/>
    </source>
</evidence>
<dbReference type="AlphaFoldDB" id="A0A1X9T432"/>
<dbReference type="RefSeq" id="WP_087071403.1">
    <property type="nucleotide sequence ID" value="NZ_CP021170.1"/>
</dbReference>
<proteinExistence type="predicted"/>
<organism evidence="1 2">
    <name type="scientific">Paenibacillus bovis</name>
    <dbReference type="NCBI Taxonomy" id="1616788"/>
    <lineage>
        <taxon>Bacteria</taxon>
        <taxon>Bacillati</taxon>
        <taxon>Bacillota</taxon>
        <taxon>Bacilli</taxon>
        <taxon>Bacillales</taxon>
        <taxon>Paenibacillaceae</taxon>
        <taxon>Paenibacillus</taxon>
    </lineage>
</organism>